<organism evidence="7 8">
    <name type="scientific">Basidiobolus ranarum</name>
    <dbReference type="NCBI Taxonomy" id="34480"/>
    <lineage>
        <taxon>Eukaryota</taxon>
        <taxon>Fungi</taxon>
        <taxon>Fungi incertae sedis</taxon>
        <taxon>Zoopagomycota</taxon>
        <taxon>Entomophthoromycotina</taxon>
        <taxon>Basidiobolomycetes</taxon>
        <taxon>Basidiobolales</taxon>
        <taxon>Basidiobolaceae</taxon>
        <taxon>Basidiobolus</taxon>
    </lineage>
</organism>
<dbReference type="Gene3D" id="2.30.30.40">
    <property type="entry name" value="SH3 Domains"/>
    <property type="match status" value="1"/>
</dbReference>
<evidence type="ECO:0000259" key="6">
    <source>
        <dbReference type="PROSITE" id="PS50002"/>
    </source>
</evidence>
<feature type="transmembrane region" description="Helical" evidence="4">
    <location>
        <begin position="241"/>
        <end position="266"/>
    </location>
</feature>
<proteinExistence type="predicted"/>
<feature type="compositionally biased region" description="Basic and acidic residues" evidence="3">
    <location>
        <begin position="372"/>
        <end position="383"/>
    </location>
</feature>
<dbReference type="SUPFAM" id="SSF50044">
    <property type="entry name" value="SH3-domain"/>
    <property type="match status" value="1"/>
</dbReference>
<keyword evidence="4" id="KW-0472">Membrane</keyword>
<feature type="signal peptide" evidence="5">
    <location>
        <begin position="1"/>
        <end position="23"/>
    </location>
</feature>
<keyword evidence="8" id="KW-1185">Reference proteome</keyword>
<keyword evidence="4" id="KW-0812">Transmembrane</keyword>
<feature type="chain" id="PRO_5045361014" description="SH3 domain-containing protein" evidence="5">
    <location>
        <begin position="24"/>
        <end position="405"/>
    </location>
</feature>
<evidence type="ECO:0000313" key="7">
    <source>
        <dbReference type="EMBL" id="KAK9768384.1"/>
    </source>
</evidence>
<evidence type="ECO:0000256" key="3">
    <source>
        <dbReference type="SAM" id="MobiDB-lite"/>
    </source>
</evidence>
<evidence type="ECO:0000256" key="4">
    <source>
        <dbReference type="SAM" id="Phobius"/>
    </source>
</evidence>
<sequence>MLDFIPLIILFKILLFDTVSVLSINNTTENGSSKCYSINSSKFCGGSFGSFFMSSNAMIDGVNPLDVTSFDRALEFYFGSPKDIDQINKLFDCKGGVGWSGVEEPPFRSTFTCRALLEHPLVRECNIQNPIPPICKSTCIRYVEGWSNILLNSTTCPSTPEQREAKIKNLYSWCEAFPNNGPDGSCINGEHNESKTCGFMLPAQYPTLCTYCQTSDNSCCKSEAAKLCSLANSEQPPKKNVALFVLSGILGSVVVIALAIGGLIYYRRRHQTEIKTHSSQSSISSSTNLIPFSSPSAPPSPPPMTQPEGEEYSCVFAYNPTLEDELMIQPGDSLIVIWAFDDGWAVGRNVNTGFEGAFPMACVTKNSSTEAPSRDSEKLDGEQYPRTSSKHISGRLSFNSISSQK</sequence>
<keyword evidence="5" id="KW-0732">Signal</keyword>
<feature type="compositionally biased region" description="Low complexity" evidence="3">
    <location>
        <begin position="278"/>
        <end position="295"/>
    </location>
</feature>
<dbReference type="InterPro" id="IPR036028">
    <property type="entry name" value="SH3-like_dom_sf"/>
</dbReference>
<dbReference type="Proteomes" id="UP001479436">
    <property type="component" value="Unassembled WGS sequence"/>
</dbReference>
<dbReference type="EMBL" id="JASJQH010000021">
    <property type="protein sequence ID" value="KAK9768384.1"/>
    <property type="molecule type" value="Genomic_DNA"/>
</dbReference>
<accession>A0ABR2X3N9</accession>
<keyword evidence="1 2" id="KW-0728">SH3 domain</keyword>
<evidence type="ECO:0000256" key="1">
    <source>
        <dbReference type="ARBA" id="ARBA00022443"/>
    </source>
</evidence>
<dbReference type="PROSITE" id="PS50002">
    <property type="entry name" value="SH3"/>
    <property type="match status" value="1"/>
</dbReference>
<keyword evidence="4" id="KW-1133">Transmembrane helix</keyword>
<dbReference type="SMART" id="SM00326">
    <property type="entry name" value="SH3"/>
    <property type="match status" value="1"/>
</dbReference>
<protein>
    <recommendedName>
        <fullName evidence="6">SH3 domain-containing protein</fullName>
    </recommendedName>
</protein>
<evidence type="ECO:0000256" key="5">
    <source>
        <dbReference type="SAM" id="SignalP"/>
    </source>
</evidence>
<name>A0ABR2X3N9_9FUNG</name>
<comment type="caution">
    <text evidence="7">The sequence shown here is derived from an EMBL/GenBank/DDBJ whole genome shotgun (WGS) entry which is preliminary data.</text>
</comment>
<reference evidence="7 8" key="1">
    <citation type="submission" date="2023-04" db="EMBL/GenBank/DDBJ databases">
        <title>Genome of Basidiobolus ranarum AG-B5.</title>
        <authorList>
            <person name="Stajich J.E."/>
            <person name="Carter-House D."/>
            <person name="Gryganskyi A."/>
        </authorList>
    </citation>
    <scope>NUCLEOTIDE SEQUENCE [LARGE SCALE GENOMIC DNA]</scope>
    <source>
        <strain evidence="7 8">AG-B5</strain>
    </source>
</reference>
<gene>
    <name evidence="7" type="ORF">K7432_001044</name>
</gene>
<feature type="compositionally biased region" description="Pro residues" evidence="3">
    <location>
        <begin position="296"/>
        <end position="305"/>
    </location>
</feature>
<feature type="region of interest" description="Disordered" evidence="3">
    <location>
        <begin position="366"/>
        <end position="405"/>
    </location>
</feature>
<feature type="compositionally biased region" description="Polar residues" evidence="3">
    <location>
        <begin position="394"/>
        <end position="405"/>
    </location>
</feature>
<dbReference type="Pfam" id="PF14604">
    <property type="entry name" value="SH3_9"/>
    <property type="match status" value="1"/>
</dbReference>
<feature type="region of interest" description="Disordered" evidence="3">
    <location>
        <begin position="276"/>
        <end position="309"/>
    </location>
</feature>
<evidence type="ECO:0000313" key="8">
    <source>
        <dbReference type="Proteomes" id="UP001479436"/>
    </source>
</evidence>
<feature type="domain" description="SH3" evidence="6">
    <location>
        <begin position="307"/>
        <end position="368"/>
    </location>
</feature>
<dbReference type="InterPro" id="IPR001452">
    <property type="entry name" value="SH3_domain"/>
</dbReference>
<evidence type="ECO:0000256" key="2">
    <source>
        <dbReference type="PROSITE-ProRule" id="PRU00192"/>
    </source>
</evidence>